<protein>
    <recommendedName>
        <fullName evidence="5">Apple domain-containing protein</fullName>
    </recommendedName>
</protein>
<reference evidence="4" key="2">
    <citation type="submission" date="2020-04" db="EMBL/GenBank/DDBJ databases">
        <authorList>
            <consortium name="NCBI Genome Project"/>
        </authorList>
    </citation>
    <scope>NUCLEOTIDE SEQUENCE</scope>
    <source>
        <strain evidence="4">CBS 342.82</strain>
    </source>
</reference>
<keyword evidence="3" id="KW-1185">Reference proteome</keyword>
<dbReference type="OrthoDB" id="271448at2759"/>
<accession>A0A6J3M709</accession>
<proteinExistence type="predicted"/>
<dbReference type="RefSeq" id="XP_033459683.1">
    <property type="nucleotide sequence ID" value="XM_033604790.1"/>
</dbReference>
<evidence type="ECO:0000313" key="4">
    <source>
        <dbReference type="RefSeq" id="XP_033459683.1"/>
    </source>
</evidence>
<reference evidence="4" key="3">
    <citation type="submission" date="2025-08" db="UniProtKB">
        <authorList>
            <consortium name="RefSeq"/>
        </authorList>
    </citation>
    <scope>IDENTIFICATION</scope>
    <source>
        <strain evidence="4">CBS 342.82</strain>
    </source>
</reference>
<name>A0A6J3M709_9PEZI</name>
<feature type="chain" id="PRO_5026969899" description="Apple domain-containing protein" evidence="2">
    <location>
        <begin position="19"/>
        <end position="749"/>
    </location>
</feature>
<feature type="region of interest" description="Disordered" evidence="1">
    <location>
        <begin position="476"/>
        <end position="496"/>
    </location>
</feature>
<keyword evidence="2" id="KW-0732">Signal</keyword>
<reference evidence="4" key="1">
    <citation type="submission" date="2020-01" db="EMBL/GenBank/DDBJ databases">
        <authorList>
            <consortium name="DOE Joint Genome Institute"/>
            <person name="Haridas S."/>
            <person name="Albert R."/>
            <person name="Binder M."/>
            <person name="Bloem J."/>
            <person name="Labutti K."/>
            <person name="Salamov A."/>
            <person name="Andreopoulos B."/>
            <person name="Baker S.E."/>
            <person name="Barry K."/>
            <person name="Bills G."/>
            <person name="Bluhm B.H."/>
            <person name="Cannon C."/>
            <person name="Castanera R."/>
            <person name="Culley D.E."/>
            <person name="Daum C."/>
            <person name="Ezra D."/>
            <person name="Gonzalez J.B."/>
            <person name="Henrissat B."/>
            <person name="Kuo A."/>
            <person name="Liang C."/>
            <person name="Lipzen A."/>
            <person name="Lutzoni F."/>
            <person name="Magnuson J."/>
            <person name="Mondo S."/>
            <person name="Nolan M."/>
            <person name="Ohm R."/>
            <person name="Pangilinan J."/>
            <person name="Park H.-J."/>
            <person name="Ramirez L."/>
            <person name="Alfaro M."/>
            <person name="Sun H."/>
            <person name="Tritt A."/>
            <person name="Yoshinaga Y."/>
            <person name="Zwiers L.-H."/>
            <person name="Turgeon B.G."/>
            <person name="Goodwin S.B."/>
            <person name="Spatafora J.W."/>
            <person name="Crous P.W."/>
            <person name="Grigoriev I.V."/>
        </authorList>
    </citation>
    <scope>NUCLEOTIDE SEQUENCE</scope>
    <source>
        <strain evidence="4">CBS 342.82</strain>
    </source>
</reference>
<feature type="signal peptide" evidence="2">
    <location>
        <begin position="1"/>
        <end position="18"/>
    </location>
</feature>
<evidence type="ECO:0008006" key="5">
    <source>
        <dbReference type="Google" id="ProtNLM"/>
    </source>
</evidence>
<gene>
    <name evidence="4" type="ORF">K489DRAFT_380018</name>
</gene>
<dbReference type="PANTHER" id="PTHR36578">
    <property type="entry name" value="CHROMOSOME 15, WHOLE GENOME SHOTGUN SEQUENCE"/>
    <property type="match status" value="1"/>
</dbReference>
<evidence type="ECO:0000313" key="3">
    <source>
        <dbReference type="Proteomes" id="UP000504637"/>
    </source>
</evidence>
<evidence type="ECO:0000256" key="1">
    <source>
        <dbReference type="SAM" id="MobiDB-lite"/>
    </source>
</evidence>
<evidence type="ECO:0000256" key="2">
    <source>
        <dbReference type="SAM" id="SignalP"/>
    </source>
</evidence>
<dbReference type="GeneID" id="54362590"/>
<sequence length="749" mass="78945">MRFSTLAAIAGQCLLASAQLIDLDFVNSEPDPTFTIALDAPSQTVTYDRASAIAHDRAEAGSDSPLDIVEAGPTKRDTGISGPIIEARQAACAPAPTTSNIYNANLSPPESFVADSNLAGVADQAPTPSGYTNTFTNVKAASQAHGYMGYSLLSSYDTAACAAKCNKAKLCQSFNIYFERSPSLVPGSNCPNPAPTANIFCVLWGGPVYPENAKNVGQWRANYRVVIAGSNGYTLTSALGLKNTAAINSPIENCNGAYTYLGMRLFNDGAPFDPQRCAAVCSDTSSYNTNHNPDPTKPPTLCKFFNTYILSKNYVSQGQVCSLYSQYWDPAVYAVNDGQWDSKGNHFTISSSVFVKNATDVVTPVCPNNVLQLKQDSAAGAFCTSYNSYVAPVVTVTATSGTTTIQRCAAPTLTARKRENTAGGFVEAVLAVYPEKIAPQTTGAAASVTIAAGSITVAAALASATAEAVSSLGLDTSSSVAPTTTTQAARRRQAPVTPSILLGRDPREIASVCSQVATGTNTITQTAQATQISDANCAQYPSTCSDGSSPSLIFGDFTRATDSYDDYSSTIELPFPICIYDSCSSIAHPTTNGMITLGDFETATYTNRPIPYSLGNLGVAQPALFAFHDDLYIFAGQRHYMDFSICGASGSRSVTFDWRMGAFNAPSDGPLYSFSATFYEAQPGRVFLNYFGTTDQGISATIGMQGTRAGAVTSYQYSYNEAAITNGLGLILDPAAGYFGRAEARPQSA</sequence>
<dbReference type="Proteomes" id="UP000504637">
    <property type="component" value="Unplaced"/>
</dbReference>
<dbReference type="AlphaFoldDB" id="A0A6J3M709"/>
<organism evidence="4">
    <name type="scientific">Dissoconium aciculare CBS 342.82</name>
    <dbReference type="NCBI Taxonomy" id="1314786"/>
    <lineage>
        <taxon>Eukaryota</taxon>
        <taxon>Fungi</taxon>
        <taxon>Dikarya</taxon>
        <taxon>Ascomycota</taxon>
        <taxon>Pezizomycotina</taxon>
        <taxon>Dothideomycetes</taxon>
        <taxon>Dothideomycetidae</taxon>
        <taxon>Mycosphaerellales</taxon>
        <taxon>Dissoconiaceae</taxon>
        <taxon>Dissoconium</taxon>
    </lineage>
</organism>
<feature type="compositionally biased region" description="Low complexity" evidence="1">
    <location>
        <begin position="480"/>
        <end position="496"/>
    </location>
</feature>
<dbReference type="PANTHER" id="PTHR36578:SF2">
    <property type="entry name" value="PA14 DOMAIN-CONTAINING PROTEIN"/>
    <property type="match status" value="1"/>
</dbReference>